<organism evidence="1 2">
    <name type="scientific">Ophiocordyceps polyrhachis-furcata BCC 54312</name>
    <dbReference type="NCBI Taxonomy" id="1330021"/>
    <lineage>
        <taxon>Eukaryota</taxon>
        <taxon>Fungi</taxon>
        <taxon>Dikarya</taxon>
        <taxon>Ascomycota</taxon>
        <taxon>Pezizomycotina</taxon>
        <taxon>Sordariomycetes</taxon>
        <taxon>Hypocreomycetidae</taxon>
        <taxon>Hypocreales</taxon>
        <taxon>Ophiocordycipitaceae</taxon>
        <taxon>Ophiocordyceps</taxon>
    </lineage>
</organism>
<sequence>MDEAAGTTTAKSFVTALESLGGLHLEAGIAHREELEVL</sequence>
<dbReference type="Proteomes" id="UP000253664">
    <property type="component" value="Unassembled WGS sequence"/>
</dbReference>
<evidence type="ECO:0000313" key="1">
    <source>
        <dbReference type="EMBL" id="RCI12230.1"/>
    </source>
</evidence>
<protein>
    <submittedName>
        <fullName evidence="1">Uncharacterized protein</fullName>
    </submittedName>
</protein>
<proteinExistence type="predicted"/>
<accession>A0A367LCT0</accession>
<gene>
    <name evidence="1" type="ORF">L249_0024</name>
</gene>
<evidence type="ECO:0000313" key="2">
    <source>
        <dbReference type="Proteomes" id="UP000253664"/>
    </source>
</evidence>
<dbReference type="AlphaFoldDB" id="A0A367LCT0"/>
<reference evidence="1 2" key="1">
    <citation type="journal article" date="2015" name="BMC Genomics">
        <title>Insights from the genome of Ophiocordyceps polyrhachis-furcata to pathogenicity and host specificity in insect fungi.</title>
        <authorList>
            <person name="Wichadakul D."/>
            <person name="Kobmoo N."/>
            <person name="Ingsriswang S."/>
            <person name="Tangphatsornruang S."/>
            <person name="Chantasingh D."/>
            <person name="Luangsa-ard J.J."/>
            <person name="Eurwilaichitr L."/>
        </authorList>
    </citation>
    <scope>NUCLEOTIDE SEQUENCE [LARGE SCALE GENOMIC DNA]</scope>
    <source>
        <strain evidence="1 2">BCC 54312</strain>
    </source>
</reference>
<name>A0A367LCT0_9HYPO</name>
<dbReference type="EMBL" id="LKCN02000007">
    <property type="protein sequence ID" value="RCI12230.1"/>
    <property type="molecule type" value="Genomic_DNA"/>
</dbReference>
<keyword evidence="2" id="KW-1185">Reference proteome</keyword>
<comment type="caution">
    <text evidence="1">The sequence shown here is derived from an EMBL/GenBank/DDBJ whole genome shotgun (WGS) entry which is preliminary data.</text>
</comment>